<sequence length="187" mass="21637">MFKFFYFAVPLGVISTIYFLNLCKSKTVKTILIVVFVLICSPSSFLTLANSFLNKNMGYSLTDLEVGLWVRKNTPQKSVFVTYPSVHATVSEIGGRLRFLSYINWPHSHGYNTGENNVFTRLGKLGVIYSSLDDEAVRLLLYEDKIDYLYLSIEERREWGDNTLFFDSRSYLRKVYDKDNVAIYEVL</sequence>
<keyword evidence="1" id="KW-1133">Transmembrane helix</keyword>
<dbReference type="EMBL" id="MGHU01000047">
    <property type="protein sequence ID" value="OGM76633.1"/>
    <property type="molecule type" value="Genomic_DNA"/>
</dbReference>
<evidence type="ECO:0000256" key="1">
    <source>
        <dbReference type="SAM" id="Phobius"/>
    </source>
</evidence>
<accession>A0A1F8CJT7</accession>
<gene>
    <name evidence="2" type="ORF">A2188_01920</name>
</gene>
<name>A0A1F8CJT7_9BACT</name>
<feature type="transmembrane region" description="Helical" evidence="1">
    <location>
        <begin position="6"/>
        <end position="23"/>
    </location>
</feature>
<reference evidence="2 3" key="1">
    <citation type="journal article" date="2016" name="Nat. Commun.">
        <title>Thousands of microbial genomes shed light on interconnected biogeochemical processes in an aquifer system.</title>
        <authorList>
            <person name="Anantharaman K."/>
            <person name="Brown C.T."/>
            <person name="Hug L.A."/>
            <person name="Sharon I."/>
            <person name="Castelle C.J."/>
            <person name="Probst A.J."/>
            <person name="Thomas B.C."/>
            <person name="Singh A."/>
            <person name="Wilkins M.J."/>
            <person name="Karaoz U."/>
            <person name="Brodie E.L."/>
            <person name="Williams K.H."/>
            <person name="Hubbard S.S."/>
            <person name="Banfield J.F."/>
        </authorList>
    </citation>
    <scope>NUCLEOTIDE SEQUENCE [LARGE SCALE GENOMIC DNA]</scope>
</reference>
<evidence type="ECO:0000313" key="2">
    <source>
        <dbReference type="EMBL" id="OGM76633.1"/>
    </source>
</evidence>
<protein>
    <submittedName>
        <fullName evidence="2">Uncharacterized protein</fullName>
    </submittedName>
</protein>
<comment type="caution">
    <text evidence="2">The sequence shown here is derived from an EMBL/GenBank/DDBJ whole genome shotgun (WGS) entry which is preliminary data.</text>
</comment>
<organism evidence="2 3">
    <name type="scientific">Candidatus Woesebacteria bacterium RIFOXYA1_FULL_43_9</name>
    <dbReference type="NCBI Taxonomy" id="1802534"/>
    <lineage>
        <taxon>Bacteria</taxon>
        <taxon>Candidatus Woeseibacteriota</taxon>
    </lineage>
</organism>
<proteinExistence type="predicted"/>
<keyword evidence="1" id="KW-0812">Transmembrane</keyword>
<keyword evidence="1" id="KW-0472">Membrane</keyword>
<dbReference type="Proteomes" id="UP000179241">
    <property type="component" value="Unassembled WGS sequence"/>
</dbReference>
<dbReference type="AlphaFoldDB" id="A0A1F8CJT7"/>
<feature type="transmembrane region" description="Helical" evidence="1">
    <location>
        <begin position="30"/>
        <end position="53"/>
    </location>
</feature>
<evidence type="ECO:0000313" key="3">
    <source>
        <dbReference type="Proteomes" id="UP000179241"/>
    </source>
</evidence>